<dbReference type="Proteomes" id="UP001472677">
    <property type="component" value="Unassembled WGS sequence"/>
</dbReference>
<dbReference type="EMBL" id="JBBPBM010000104">
    <property type="protein sequence ID" value="KAK8508177.1"/>
    <property type="molecule type" value="Genomic_DNA"/>
</dbReference>
<reference evidence="2 3" key="1">
    <citation type="journal article" date="2024" name="G3 (Bethesda)">
        <title>Genome assembly of Hibiscus sabdariffa L. provides insights into metabolisms of medicinal natural products.</title>
        <authorList>
            <person name="Kim T."/>
        </authorList>
    </citation>
    <scope>NUCLEOTIDE SEQUENCE [LARGE SCALE GENOMIC DNA]</scope>
    <source>
        <strain evidence="2">TK-2024</strain>
        <tissue evidence="2">Old leaves</tissue>
    </source>
</reference>
<organism evidence="2 3">
    <name type="scientific">Hibiscus sabdariffa</name>
    <name type="common">roselle</name>
    <dbReference type="NCBI Taxonomy" id="183260"/>
    <lineage>
        <taxon>Eukaryota</taxon>
        <taxon>Viridiplantae</taxon>
        <taxon>Streptophyta</taxon>
        <taxon>Embryophyta</taxon>
        <taxon>Tracheophyta</taxon>
        <taxon>Spermatophyta</taxon>
        <taxon>Magnoliopsida</taxon>
        <taxon>eudicotyledons</taxon>
        <taxon>Gunneridae</taxon>
        <taxon>Pentapetalae</taxon>
        <taxon>rosids</taxon>
        <taxon>malvids</taxon>
        <taxon>Malvales</taxon>
        <taxon>Malvaceae</taxon>
        <taxon>Malvoideae</taxon>
        <taxon>Hibiscus</taxon>
    </lineage>
</organism>
<evidence type="ECO:0000313" key="2">
    <source>
        <dbReference type="EMBL" id="KAK8508177.1"/>
    </source>
</evidence>
<sequence>MPGAWNCWCRSWCRVPHVSVFVPVESRCRSRWQNKCRVVAPTGLHCVPPLVGVSVGGNFTGDDAGDDIAGATLEGMVVTGGCTGAIGVMVGGYVVVEGGGTMPLISDQKLILAETMNFLLSRSNQQATPEPLPPVPEEVAESISVSNSVTSLEALIAEDQFPEYPTVENHDAQTNGYFGENAGVGNDKKSSVPENHIDVSEEDGWITIPYKDLPDDWNRAPNIQSLRSLDRSFVFPGEQVHVLACLSACNQETEIITPFKVAAVMCKNGKRKGAKKQNGNMEGEKNPVPGGGDVSLNGAVMDQNGDNLEKDKIDPAKDVSASESFLRMEDHRRQTETHLKRFKNSHFFVRIAESGEPLWSKKGASGGTSESSEMDTQQSIANETKNTAENISTQSAVIDRGNFNASVSGGVARDAISCCSLSNGDLVVLLKVNVGVDFLRDPVIEILQFEKYQDRNPSSENQDNLVYANQDPRGELLKWLLPLDNTLPAPPTLSPPPLGSASGIGSTSQRSSQLFSFSNFRSYSMSALPQNVTSPPGRSKLSFDLNEVDHSSSQKNIKGKSSGVEELLSFRGVSLERERFSVRCGLEGIHIPGRRWRRKLQIIQPIEIHSYATDCNTDDLLCVQIKNVSPENIPDIVVYVDAISIVLEEASKGVPPSSLPISCIEAGDDHSLPNLALRRGEEHSFILKPVSAIRKDVKTYGEKSKPSGLQSPSLTSDRKGSVSIVNHYAVMVSCRCNYTESRLFFKQPTSWRPRIPRDLMISVASEMSGQYSGPNEGVTQLPVQVLILQASNLSPEDLTMTVLAPTSSTSPPSVVSLNSPTTPMIPFVGFSELAGKPGHERHATAVQIPGSMPTIYDNQKGNGDAEARFTSSNEQLTPIADFIPTSGLGCTHLWLQSRVPLGCVPAQSTATIKLELLPLTDGIITLDTLQIYVKEKGLTYIPEHSLMINTTCSVSTGII</sequence>
<evidence type="ECO:0000256" key="1">
    <source>
        <dbReference type="SAM" id="MobiDB-lite"/>
    </source>
</evidence>
<comment type="caution">
    <text evidence="2">The sequence shown here is derived from an EMBL/GenBank/DDBJ whole genome shotgun (WGS) entry which is preliminary data.</text>
</comment>
<feature type="region of interest" description="Disordered" evidence="1">
    <location>
        <begin position="359"/>
        <end position="379"/>
    </location>
</feature>
<feature type="region of interest" description="Disordered" evidence="1">
    <location>
        <begin position="699"/>
        <end position="718"/>
    </location>
</feature>
<accession>A0ABR2BNT7</accession>
<proteinExistence type="predicted"/>
<protein>
    <submittedName>
        <fullName evidence="2">Uncharacterized protein</fullName>
    </submittedName>
</protein>
<dbReference type="PANTHER" id="PTHR36034">
    <property type="entry name" value="EXPRESSED PROTEIN"/>
    <property type="match status" value="1"/>
</dbReference>
<dbReference type="PANTHER" id="PTHR36034:SF2">
    <property type="entry name" value="EXPRESSED PROTEIN"/>
    <property type="match status" value="1"/>
</dbReference>
<feature type="compositionally biased region" description="Polar residues" evidence="1">
    <location>
        <begin position="367"/>
        <end position="379"/>
    </location>
</feature>
<keyword evidence="3" id="KW-1185">Reference proteome</keyword>
<name>A0ABR2BNT7_9ROSI</name>
<evidence type="ECO:0000313" key="3">
    <source>
        <dbReference type="Proteomes" id="UP001472677"/>
    </source>
</evidence>
<feature type="region of interest" description="Disordered" evidence="1">
    <location>
        <begin position="272"/>
        <end position="294"/>
    </location>
</feature>
<gene>
    <name evidence="2" type="ORF">V6N12_025278</name>
</gene>